<sequence length="244" mass="25802">MALGGADWAVARPAALCADASELKAARDAADSLEPEVKLGTSVVELTTARQTASVPKQYSSSTAQTCCNSFTHLGAFNSIQHSQHHPSNLAAMALLLYRHEKISTTHALCTVHRYKGQAADIRYLECPWLVLLRSFIGLPRNASADLGVSLNVLVGTLTRNPPSGPRQDNGKVPAAPVLGTYCSPLSILFVRASARSSYSPLIACSAGALPPSFAWRHARLGGSLDATEEWNSASPATGPRNLA</sequence>
<name>A0A2T3Z7K2_TRIA4</name>
<evidence type="ECO:0000313" key="2">
    <source>
        <dbReference type="Proteomes" id="UP000240493"/>
    </source>
</evidence>
<proteinExistence type="predicted"/>
<organism evidence="1 2">
    <name type="scientific">Trichoderma asperellum (strain ATCC 204424 / CBS 433.97 / NBRC 101777)</name>
    <dbReference type="NCBI Taxonomy" id="1042311"/>
    <lineage>
        <taxon>Eukaryota</taxon>
        <taxon>Fungi</taxon>
        <taxon>Dikarya</taxon>
        <taxon>Ascomycota</taxon>
        <taxon>Pezizomycotina</taxon>
        <taxon>Sordariomycetes</taxon>
        <taxon>Hypocreomycetidae</taxon>
        <taxon>Hypocreales</taxon>
        <taxon>Hypocreaceae</taxon>
        <taxon>Trichoderma</taxon>
    </lineage>
</organism>
<protein>
    <submittedName>
        <fullName evidence="1">Uncharacterized protein</fullName>
    </submittedName>
</protein>
<gene>
    <name evidence="1" type="ORF">M441DRAFT_47288</name>
</gene>
<evidence type="ECO:0000313" key="1">
    <source>
        <dbReference type="EMBL" id="PTB40776.1"/>
    </source>
</evidence>
<keyword evidence="2" id="KW-1185">Reference proteome</keyword>
<dbReference type="AlphaFoldDB" id="A0A2T3Z7K2"/>
<dbReference type="EMBL" id="KZ679262">
    <property type="protein sequence ID" value="PTB40776.1"/>
    <property type="molecule type" value="Genomic_DNA"/>
</dbReference>
<accession>A0A2T3Z7K2</accession>
<reference evidence="1 2" key="1">
    <citation type="submission" date="2016-07" db="EMBL/GenBank/DDBJ databases">
        <title>Multiple horizontal gene transfer events from other fungi enriched the ability of initially mycotrophic Trichoderma (Ascomycota) to feed on dead plant biomass.</title>
        <authorList>
            <consortium name="DOE Joint Genome Institute"/>
            <person name="Aerts A."/>
            <person name="Atanasova L."/>
            <person name="Chenthamara K."/>
            <person name="Zhang J."/>
            <person name="Grujic M."/>
            <person name="Henrissat B."/>
            <person name="Kuo A."/>
            <person name="Salamov A."/>
            <person name="Lipzen A."/>
            <person name="Labutti K."/>
            <person name="Barry K."/>
            <person name="Miao Y."/>
            <person name="Rahimi M.J."/>
            <person name="Shen Q."/>
            <person name="Grigoriev I.V."/>
            <person name="Kubicek C.P."/>
            <person name="Druzhinina I.S."/>
        </authorList>
    </citation>
    <scope>NUCLEOTIDE SEQUENCE [LARGE SCALE GENOMIC DNA]</scope>
    <source>
        <strain evidence="1 2">CBS 433.97</strain>
    </source>
</reference>
<dbReference type="Proteomes" id="UP000240493">
    <property type="component" value="Unassembled WGS sequence"/>
</dbReference>